<keyword evidence="1" id="KW-0732">Signal</keyword>
<gene>
    <name evidence="2" type="ORF">WG68_01080</name>
</gene>
<dbReference type="AlphaFoldDB" id="A0A0M2VA09"/>
<keyword evidence="3" id="KW-1185">Reference proteome</keyword>
<dbReference type="STRING" id="336831.WG68_01080"/>
<feature type="signal peptide" evidence="1">
    <location>
        <begin position="1"/>
        <end position="32"/>
    </location>
</feature>
<reference evidence="2 3" key="1">
    <citation type="submission" date="2015-03" db="EMBL/GenBank/DDBJ databases">
        <title>Draft genome sequences of two protease-producing strains of Arsukibacterium isolated from two cold and alkaline environments.</title>
        <authorList>
            <person name="Lylloff J.E."/>
            <person name="Skov L.B."/>
            <person name="Jepsen M."/>
            <person name="Hallin P.F."/>
            <person name="Sorensen S.J."/>
            <person name="Stougaard P."/>
            <person name="Glaring M.A."/>
        </authorList>
    </citation>
    <scope>NUCLEOTIDE SEQUENCE [LARGE SCALE GENOMIC DNA]</scope>
    <source>
        <strain evidence="2 3">GCM72</strain>
    </source>
</reference>
<dbReference type="PATRIC" id="fig|336831.14.peg.2427"/>
<proteinExistence type="predicted"/>
<accession>A0A0M2VA09</accession>
<evidence type="ECO:0000313" key="2">
    <source>
        <dbReference type="EMBL" id="KKO47269.1"/>
    </source>
</evidence>
<dbReference type="Proteomes" id="UP000034228">
    <property type="component" value="Unassembled WGS sequence"/>
</dbReference>
<sequence>MVFTKPRLCRVTKSQLAGFFAFLLLGCTPQTANDSQQQLIQQAKTEPTAAMQLARQRLASSELDSALRWFRQAALLGDPDGLNHALQLQQRLQGRLATAHWLERQLVAEQLAVTAINDSQRATLGLWHTSSSTLANTGYQAASGCQLTIQPVVSQQAGMARWQHLNAAWAVDPLLSQLPVCFNDVVQVRATELNCSDDAAKRIECDYSVLTRQVLAGEFSQLLIIAGQGLASYNNGIVQLPDTASLALLQHEFMHALGFIDEYPLAKAAAEKLCQPGHFAANLLFDNSPATLAAWQQRWQVKTAALELTAVDTCQATRQQAYRLVAGSNPMQSYQAAMPELYQQLMTQALQQPEQIMPVQYYFAYLARQQEAWQQWHALMQLAASHGYDEAISALQL</sequence>
<organism evidence="2 3">
    <name type="scientific">Arsukibacterium ikkense</name>
    <dbReference type="NCBI Taxonomy" id="336831"/>
    <lineage>
        <taxon>Bacteria</taxon>
        <taxon>Pseudomonadati</taxon>
        <taxon>Pseudomonadota</taxon>
        <taxon>Gammaproteobacteria</taxon>
        <taxon>Chromatiales</taxon>
        <taxon>Chromatiaceae</taxon>
        <taxon>Arsukibacterium</taxon>
    </lineage>
</organism>
<name>A0A0M2VA09_9GAMM</name>
<feature type="chain" id="PRO_5005644514" evidence="1">
    <location>
        <begin position="33"/>
        <end position="397"/>
    </location>
</feature>
<dbReference type="OrthoDB" id="6313889at2"/>
<evidence type="ECO:0000256" key="1">
    <source>
        <dbReference type="SAM" id="SignalP"/>
    </source>
</evidence>
<dbReference type="EMBL" id="LAHO01000001">
    <property type="protein sequence ID" value="KKO47269.1"/>
    <property type="molecule type" value="Genomic_DNA"/>
</dbReference>
<comment type="caution">
    <text evidence="2">The sequence shown here is derived from an EMBL/GenBank/DDBJ whole genome shotgun (WGS) entry which is preliminary data.</text>
</comment>
<protein>
    <submittedName>
        <fullName evidence="2">Uncharacterized protein</fullName>
    </submittedName>
</protein>
<evidence type="ECO:0000313" key="3">
    <source>
        <dbReference type="Proteomes" id="UP000034228"/>
    </source>
</evidence>
<dbReference type="PROSITE" id="PS51257">
    <property type="entry name" value="PROKAR_LIPOPROTEIN"/>
    <property type="match status" value="1"/>
</dbReference>
<dbReference type="RefSeq" id="WP_046555797.1">
    <property type="nucleotide sequence ID" value="NZ_LAHO01000001.1"/>
</dbReference>